<evidence type="ECO:0000313" key="2">
    <source>
        <dbReference type="EMBL" id="ODS30540.1"/>
    </source>
</evidence>
<reference evidence="2 3" key="1">
    <citation type="submission" date="2016-07" db="EMBL/GenBank/DDBJ databases">
        <title>Draft genome of Scalindua rubra, obtained from a brine-seawater interface in the Red Sea, sheds light on salt adaptation in anammox bacteria.</title>
        <authorList>
            <person name="Speth D.R."/>
            <person name="Lagkouvardos I."/>
            <person name="Wang Y."/>
            <person name="Qian P.-Y."/>
            <person name="Dutilh B.E."/>
            <person name="Jetten M.S."/>
        </authorList>
    </citation>
    <scope>NUCLEOTIDE SEQUENCE [LARGE SCALE GENOMIC DNA]</scope>
    <source>
        <strain evidence="2">BSI-1</strain>
    </source>
</reference>
<dbReference type="Pfam" id="PF20797">
    <property type="entry name" value="HepT-like_2"/>
    <property type="match status" value="1"/>
</dbReference>
<comment type="caution">
    <text evidence="2">The sequence shown here is derived from an EMBL/GenBank/DDBJ whole genome shotgun (WGS) entry which is preliminary data.</text>
</comment>
<proteinExistence type="predicted"/>
<accession>A0A1E3X4G3</accession>
<gene>
    <name evidence="2" type="ORF">SCARUB_04343</name>
</gene>
<dbReference type="Proteomes" id="UP000094056">
    <property type="component" value="Unassembled WGS sequence"/>
</dbReference>
<dbReference type="EMBL" id="MAYW01000210">
    <property type="protein sequence ID" value="ODS30540.1"/>
    <property type="molecule type" value="Genomic_DNA"/>
</dbReference>
<sequence length="155" mass="18850">MDKKQLSILTAEINYQILEIDKIISKIDERKRDFTHESRSLESLAYQFHNLYCAFEDLFKMVAKFFENVIEDERRYHIELLKRMMINIEGVRPPLISKELASSLDDFRAFRHFFRHAYSYEIDNKKIGLLIERFEIIKKRYKEDISNFFKLLKID</sequence>
<evidence type="ECO:0000313" key="3">
    <source>
        <dbReference type="Proteomes" id="UP000094056"/>
    </source>
</evidence>
<dbReference type="PATRIC" id="fig|1872076.5.peg.5198"/>
<evidence type="ECO:0000259" key="1">
    <source>
        <dbReference type="Pfam" id="PF20797"/>
    </source>
</evidence>
<name>A0A1E3X4G3_9BACT</name>
<dbReference type="InterPro" id="IPR048769">
    <property type="entry name" value="HepT-like_dom"/>
</dbReference>
<organism evidence="2 3">
    <name type="scientific">Candidatus Scalindua rubra</name>
    <dbReference type="NCBI Taxonomy" id="1872076"/>
    <lineage>
        <taxon>Bacteria</taxon>
        <taxon>Pseudomonadati</taxon>
        <taxon>Planctomycetota</taxon>
        <taxon>Candidatus Brocadiia</taxon>
        <taxon>Candidatus Brocadiales</taxon>
        <taxon>Candidatus Scalinduaceae</taxon>
        <taxon>Candidatus Scalindua</taxon>
    </lineage>
</organism>
<protein>
    <recommendedName>
        <fullName evidence="1">HepT-like domain-containing protein</fullName>
    </recommendedName>
</protein>
<feature type="domain" description="HepT-like" evidence="1">
    <location>
        <begin position="44"/>
        <end position="150"/>
    </location>
</feature>
<dbReference type="AlphaFoldDB" id="A0A1E3X4G3"/>